<evidence type="ECO:0000256" key="1">
    <source>
        <dbReference type="SAM" id="MobiDB-lite"/>
    </source>
</evidence>
<name>A0ABN9TIZ9_9DINO</name>
<evidence type="ECO:0000313" key="3">
    <source>
        <dbReference type="Proteomes" id="UP001189429"/>
    </source>
</evidence>
<gene>
    <name evidence="2" type="ORF">PCOR1329_LOCUS39541</name>
</gene>
<feature type="region of interest" description="Disordered" evidence="1">
    <location>
        <begin position="461"/>
        <end position="492"/>
    </location>
</feature>
<evidence type="ECO:0000313" key="2">
    <source>
        <dbReference type="EMBL" id="CAK0845892.1"/>
    </source>
</evidence>
<dbReference type="EMBL" id="CAUYUJ010014773">
    <property type="protein sequence ID" value="CAK0845892.1"/>
    <property type="molecule type" value="Genomic_DNA"/>
</dbReference>
<proteinExistence type="predicted"/>
<dbReference type="Proteomes" id="UP001189429">
    <property type="component" value="Unassembled WGS sequence"/>
</dbReference>
<sequence length="492" mass="51822">MPGTSSRSCSGSFRGGHAGRAAAIALAALALASARLVWLPAALVRHGPPLGLLHRPSIPRHSRGRSAAAAGGAAGVDELFAALQGELESRTPLHEELGLVMDAGRRAAEDVAVVEMFRGLLEWLRAQPPSTSLGPLSAAALRHPKSGREVIVLGTLHSAAGMGIEQNPVPAAVRRAIARLKPDIVAVELDEARGTRELEGLPSSLWGRAPVLLPSREPGGDNPWTFDWTGSASLRVERELVDRVVRRLGPQLQSHAGLLEATREIFAESDDSCLAMNVFALREARGRQANDYGKDATAAVAAAAKAGVPLLFCDLPQERTMGKVVPLYNNAWLRGRQVHLEWLGDRPCALRVAEAEDKILAERLMSGNGGDLPSLDHAMKLCSPGTGPGEAEVRSVWLQSRDEAMAAAVADAQTEGRARSASGGAASLPPAERIVLMVGAYHVQGVAGHLRAAHGYEDAAAPRAGWPSVSPGASKRGARRAQRPAPGRAGFR</sequence>
<evidence type="ECO:0008006" key="4">
    <source>
        <dbReference type="Google" id="ProtNLM"/>
    </source>
</evidence>
<comment type="caution">
    <text evidence="2">The sequence shown here is derived from an EMBL/GenBank/DDBJ whole genome shotgun (WGS) entry which is preliminary data.</text>
</comment>
<keyword evidence="3" id="KW-1185">Reference proteome</keyword>
<feature type="compositionally biased region" description="Low complexity" evidence="1">
    <location>
        <begin position="483"/>
        <end position="492"/>
    </location>
</feature>
<accession>A0ABN9TIZ9</accession>
<organism evidence="2 3">
    <name type="scientific">Prorocentrum cordatum</name>
    <dbReference type="NCBI Taxonomy" id="2364126"/>
    <lineage>
        <taxon>Eukaryota</taxon>
        <taxon>Sar</taxon>
        <taxon>Alveolata</taxon>
        <taxon>Dinophyceae</taxon>
        <taxon>Prorocentrales</taxon>
        <taxon>Prorocentraceae</taxon>
        <taxon>Prorocentrum</taxon>
    </lineage>
</organism>
<reference evidence="2" key="1">
    <citation type="submission" date="2023-10" db="EMBL/GenBank/DDBJ databases">
        <authorList>
            <person name="Chen Y."/>
            <person name="Shah S."/>
            <person name="Dougan E. K."/>
            <person name="Thang M."/>
            <person name="Chan C."/>
        </authorList>
    </citation>
    <scope>NUCLEOTIDE SEQUENCE [LARGE SCALE GENOMIC DNA]</scope>
</reference>
<protein>
    <recommendedName>
        <fullName evidence="4">TraB domain-containing protein</fullName>
    </recommendedName>
</protein>